<protein>
    <submittedName>
        <fullName evidence="2">GNAT family N-acetyltransferase</fullName>
    </submittedName>
</protein>
<keyword evidence="2" id="KW-0808">Transferase</keyword>
<dbReference type="Gene3D" id="3.40.630.30">
    <property type="match status" value="1"/>
</dbReference>
<dbReference type="InterPro" id="IPR000182">
    <property type="entry name" value="GNAT_dom"/>
</dbReference>
<comment type="caution">
    <text evidence="2">The sequence shown here is derived from an EMBL/GenBank/DDBJ whole genome shotgun (WGS) entry which is preliminary data.</text>
</comment>
<dbReference type="SUPFAM" id="SSF55729">
    <property type="entry name" value="Acyl-CoA N-acyltransferases (Nat)"/>
    <property type="match status" value="1"/>
</dbReference>
<dbReference type="PANTHER" id="PTHR39173">
    <property type="entry name" value="ACETYLTRANSFERASE"/>
    <property type="match status" value="1"/>
</dbReference>
<proteinExistence type="predicted"/>
<dbReference type="InterPro" id="IPR016181">
    <property type="entry name" value="Acyl_CoA_acyltransferase"/>
</dbReference>
<dbReference type="Proteomes" id="UP000228568">
    <property type="component" value="Unassembled WGS sequence"/>
</dbReference>
<accession>A0A2M7V8P9</accession>
<evidence type="ECO:0000313" key="2">
    <source>
        <dbReference type="EMBL" id="PIZ95204.1"/>
    </source>
</evidence>
<dbReference type="EMBL" id="PFPK01000018">
    <property type="protein sequence ID" value="PIZ95204.1"/>
    <property type="molecule type" value="Genomic_DNA"/>
</dbReference>
<feature type="domain" description="N-acetyltransferase" evidence="1">
    <location>
        <begin position="17"/>
        <end position="171"/>
    </location>
</feature>
<dbReference type="Pfam" id="PF13302">
    <property type="entry name" value="Acetyltransf_3"/>
    <property type="match status" value="1"/>
</dbReference>
<reference evidence="3" key="1">
    <citation type="submission" date="2017-09" db="EMBL/GenBank/DDBJ databases">
        <title>Depth-based differentiation of microbial function through sediment-hosted aquifers and enrichment of novel symbionts in the deep terrestrial subsurface.</title>
        <authorList>
            <person name="Probst A.J."/>
            <person name="Ladd B."/>
            <person name="Jarett J.K."/>
            <person name="Geller-Mcgrath D.E."/>
            <person name="Sieber C.M.K."/>
            <person name="Emerson J.B."/>
            <person name="Anantharaman K."/>
            <person name="Thomas B.C."/>
            <person name="Malmstrom R."/>
            <person name="Stieglmeier M."/>
            <person name="Klingl A."/>
            <person name="Woyke T."/>
            <person name="Ryan C.M."/>
            <person name="Banfield J.F."/>
        </authorList>
    </citation>
    <scope>NUCLEOTIDE SEQUENCE [LARGE SCALE GENOMIC DNA]</scope>
</reference>
<name>A0A2M7V8P9_9BACT</name>
<dbReference type="PROSITE" id="PS51186">
    <property type="entry name" value="GNAT"/>
    <property type="match status" value="1"/>
</dbReference>
<sequence>MLKLVKPSYKYRHSFLEALDEYGSDHISGIFHIDLAYTNFKKYLSCVRNQERGIDLTRGIVPSSAFWLIDGDEFVGAVSFRHKLNKRLREYGGHIGYSIRPSKRKKRYGTMMLAMALTHVKKYGLKKIIIMCDYDNTASQKIIKANGGVLHDTIKTKSNSNKKLIMHWWIDLV</sequence>
<dbReference type="AlphaFoldDB" id="A0A2M7V8P9"/>
<organism evidence="2 3">
    <name type="scientific">Candidatus Magasanikbacteria bacterium CG_4_10_14_0_2_um_filter_37_12</name>
    <dbReference type="NCBI Taxonomy" id="1974637"/>
    <lineage>
        <taxon>Bacteria</taxon>
        <taxon>Candidatus Magasanikiibacteriota</taxon>
    </lineage>
</organism>
<evidence type="ECO:0000259" key="1">
    <source>
        <dbReference type="PROSITE" id="PS51186"/>
    </source>
</evidence>
<gene>
    <name evidence="2" type="ORF">COX81_01510</name>
</gene>
<evidence type="ECO:0000313" key="3">
    <source>
        <dbReference type="Proteomes" id="UP000228568"/>
    </source>
</evidence>
<dbReference type="GO" id="GO:0016747">
    <property type="term" value="F:acyltransferase activity, transferring groups other than amino-acyl groups"/>
    <property type="evidence" value="ECO:0007669"/>
    <property type="project" value="InterPro"/>
</dbReference>
<dbReference type="PANTHER" id="PTHR39173:SF1">
    <property type="entry name" value="ACETYLTRANSFERASE"/>
    <property type="match status" value="1"/>
</dbReference>